<keyword evidence="6 7" id="KW-0592">Phosphate transport</keyword>
<dbReference type="AlphaFoldDB" id="A0A166CYA8"/>
<dbReference type="NCBIfam" id="TIGR02135">
    <property type="entry name" value="phoU_full"/>
    <property type="match status" value="1"/>
</dbReference>
<feature type="domain" description="PhoU" evidence="8">
    <location>
        <begin position="128"/>
        <end position="209"/>
    </location>
</feature>
<name>A0A166CYA8_9EURY</name>
<dbReference type="PANTHER" id="PTHR42930:SF3">
    <property type="entry name" value="PHOSPHATE-SPECIFIC TRANSPORT SYSTEM ACCESSORY PROTEIN PHOU"/>
    <property type="match status" value="1"/>
</dbReference>
<dbReference type="FunFam" id="1.20.58.220:FF:000004">
    <property type="entry name" value="Phosphate-specific transport system accessory protein PhoU"/>
    <property type="match status" value="1"/>
</dbReference>
<dbReference type="EMBL" id="LWMT01000009">
    <property type="protein sequence ID" value="KZX17567.1"/>
    <property type="molecule type" value="Genomic_DNA"/>
</dbReference>
<accession>A0A166CYA8</accession>
<evidence type="ECO:0000256" key="1">
    <source>
        <dbReference type="ARBA" id="ARBA00004496"/>
    </source>
</evidence>
<comment type="function">
    <text evidence="7">Plays a role in the regulation of phosphate uptake.</text>
</comment>
<dbReference type="InterPro" id="IPR038078">
    <property type="entry name" value="PhoU-like_sf"/>
</dbReference>
<evidence type="ECO:0000259" key="8">
    <source>
        <dbReference type="Pfam" id="PF01895"/>
    </source>
</evidence>
<protein>
    <recommendedName>
        <fullName evidence="7">Phosphate-specific transport system accessory protein PhoU</fullName>
    </recommendedName>
</protein>
<evidence type="ECO:0000256" key="4">
    <source>
        <dbReference type="ARBA" id="ARBA00022448"/>
    </source>
</evidence>
<dbReference type="Gene3D" id="1.20.58.220">
    <property type="entry name" value="Phosphate transport system protein phou homolog 2, domain 2"/>
    <property type="match status" value="2"/>
</dbReference>
<evidence type="ECO:0000256" key="5">
    <source>
        <dbReference type="ARBA" id="ARBA00022490"/>
    </source>
</evidence>
<evidence type="ECO:0000256" key="7">
    <source>
        <dbReference type="PIRNR" id="PIRNR003107"/>
    </source>
</evidence>
<dbReference type="SUPFAM" id="SSF109755">
    <property type="entry name" value="PhoU-like"/>
    <property type="match status" value="1"/>
</dbReference>
<dbReference type="PIRSF" id="PIRSF003107">
    <property type="entry name" value="PhoU"/>
    <property type="match status" value="1"/>
</dbReference>
<dbReference type="InterPro" id="IPR026022">
    <property type="entry name" value="PhoU_dom"/>
</dbReference>
<keyword evidence="4 7" id="KW-0813">Transport</keyword>
<dbReference type="Pfam" id="PF01895">
    <property type="entry name" value="PhoU"/>
    <property type="match status" value="2"/>
</dbReference>
<dbReference type="PATRIC" id="fig|55758.3.peg.98"/>
<comment type="caution">
    <text evidence="9">The sequence shown here is derived from an EMBL/GenBank/DDBJ whole genome shotgun (WGS) entry which is preliminary data.</text>
</comment>
<evidence type="ECO:0000313" key="10">
    <source>
        <dbReference type="Proteomes" id="UP000077066"/>
    </source>
</evidence>
<comment type="subcellular location">
    <subcellularLocation>
        <location evidence="1 7">Cytoplasm</location>
    </subcellularLocation>
</comment>
<evidence type="ECO:0000256" key="6">
    <source>
        <dbReference type="ARBA" id="ARBA00022592"/>
    </source>
</evidence>
<sequence>MDKKYPSISFKNRISNVKNEAEKIGQQAIEAQKKAISLIEVYDEDIAKEVIDLAKKIDDAAFNLERMCIQFMAVEQPVAGDLMFIESTIRVGSHVKRIGYLSSNIAELSVLIKDINVPERLMEDLQYMAHYAQMMLSKGIYAFLDQNIDMAKELHNDDDKVDDLFDSVLKQITDFMFENKDTITSTINMIFIARFIERIGDRAVEIGSRTVFMLTFKKP</sequence>
<dbReference type="GO" id="GO:0005737">
    <property type="term" value="C:cytoplasm"/>
    <property type="evidence" value="ECO:0007669"/>
    <property type="project" value="UniProtKB-SubCell"/>
</dbReference>
<evidence type="ECO:0000313" key="9">
    <source>
        <dbReference type="EMBL" id="KZX17567.1"/>
    </source>
</evidence>
<organism evidence="9 10">
    <name type="scientific">Methanobrevibacter filiformis</name>
    <dbReference type="NCBI Taxonomy" id="55758"/>
    <lineage>
        <taxon>Archaea</taxon>
        <taxon>Methanobacteriati</taxon>
        <taxon>Methanobacteriota</taxon>
        <taxon>Methanomada group</taxon>
        <taxon>Methanobacteria</taxon>
        <taxon>Methanobacteriales</taxon>
        <taxon>Methanobacteriaceae</taxon>
        <taxon>Methanobrevibacter</taxon>
    </lineage>
</organism>
<keyword evidence="5 7" id="KW-0963">Cytoplasm</keyword>
<evidence type="ECO:0000256" key="2">
    <source>
        <dbReference type="ARBA" id="ARBA00008107"/>
    </source>
</evidence>
<dbReference type="GO" id="GO:0030643">
    <property type="term" value="P:intracellular phosphate ion homeostasis"/>
    <property type="evidence" value="ECO:0007669"/>
    <property type="project" value="InterPro"/>
</dbReference>
<proteinExistence type="inferred from homology"/>
<dbReference type="RefSeq" id="WP_066970372.1">
    <property type="nucleotide sequence ID" value="NZ_LWMT01000009.1"/>
</dbReference>
<dbReference type="OrthoDB" id="7738at2157"/>
<dbReference type="STRING" id="55758.MBFIL_00900"/>
<comment type="subunit">
    <text evidence="3 7">Homodimer.</text>
</comment>
<feature type="domain" description="PhoU" evidence="8">
    <location>
        <begin position="23"/>
        <end position="108"/>
    </location>
</feature>
<keyword evidence="10" id="KW-1185">Reference proteome</keyword>
<gene>
    <name evidence="9" type="ORF">MBFIL_00900</name>
</gene>
<dbReference type="Proteomes" id="UP000077066">
    <property type="component" value="Unassembled WGS sequence"/>
</dbReference>
<dbReference type="GO" id="GO:0045936">
    <property type="term" value="P:negative regulation of phosphate metabolic process"/>
    <property type="evidence" value="ECO:0007669"/>
    <property type="project" value="InterPro"/>
</dbReference>
<evidence type="ECO:0000256" key="3">
    <source>
        <dbReference type="ARBA" id="ARBA00011738"/>
    </source>
</evidence>
<dbReference type="InterPro" id="IPR028366">
    <property type="entry name" value="PhoU"/>
</dbReference>
<reference evidence="9 10" key="1">
    <citation type="submission" date="2016-04" db="EMBL/GenBank/DDBJ databases">
        <title>Genome sequence of Methanobrevibacter filiformis DSM 11501.</title>
        <authorList>
            <person name="Poehlein A."/>
            <person name="Seedorf H."/>
            <person name="Daniel R."/>
        </authorList>
    </citation>
    <scope>NUCLEOTIDE SEQUENCE [LARGE SCALE GENOMIC DNA]</scope>
    <source>
        <strain evidence="9 10">DSM 11501</strain>
    </source>
</reference>
<dbReference type="PANTHER" id="PTHR42930">
    <property type="entry name" value="PHOSPHATE-SPECIFIC TRANSPORT SYSTEM ACCESSORY PROTEIN PHOU"/>
    <property type="match status" value="1"/>
</dbReference>
<dbReference type="GO" id="GO:0006817">
    <property type="term" value="P:phosphate ion transport"/>
    <property type="evidence" value="ECO:0007669"/>
    <property type="project" value="UniProtKB-KW"/>
</dbReference>
<comment type="similarity">
    <text evidence="2 7">Belongs to the PhoU family.</text>
</comment>